<feature type="non-terminal residue" evidence="1">
    <location>
        <position position="1"/>
    </location>
</feature>
<dbReference type="Proteomes" id="UP000823775">
    <property type="component" value="Unassembled WGS sequence"/>
</dbReference>
<evidence type="ECO:0000313" key="2">
    <source>
        <dbReference type="Proteomes" id="UP000823775"/>
    </source>
</evidence>
<organism evidence="1 2">
    <name type="scientific">Datura stramonium</name>
    <name type="common">Jimsonweed</name>
    <name type="synonym">Common thornapple</name>
    <dbReference type="NCBI Taxonomy" id="4076"/>
    <lineage>
        <taxon>Eukaryota</taxon>
        <taxon>Viridiplantae</taxon>
        <taxon>Streptophyta</taxon>
        <taxon>Embryophyta</taxon>
        <taxon>Tracheophyta</taxon>
        <taxon>Spermatophyta</taxon>
        <taxon>Magnoliopsida</taxon>
        <taxon>eudicotyledons</taxon>
        <taxon>Gunneridae</taxon>
        <taxon>Pentapetalae</taxon>
        <taxon>asterids</taxon>
        <taxon>lamiids</taxon>
        <taxon>Solanales</taxon>
        <taxon>Solanaceae</taxon>
        <taxon>Solanoideae</taxon>
        <taxon>Datureae</taxon>
        <taxon>Datura</taxon>
    </lineage>
</organism>
<dbReference type="EMBL" id="JACEIK010003678">
    <property type="protein sequence ID" value="MCD9642657.1"/>
    <property type="molecule type" value="Genomic_DNA"/>
</dbReference>
<gene>
    <name evidence="1" type="ORF">HAX54_029546</name>
</gene>
<proteinExistence type="predicted"/>
<reference evidence="1 2" key="1">
    <citation type="journal article" date="2021" name="BMC Genomics">
        <title>Datura genome reveals duplications of psychoactive alkaloid biosynthetic genes and high mutation rate following tissue culture.</title>
        <authorList>
            <person name="Rajewski A."/>
            <person name="Carter-House D."/>
            <person name="Stajich J."/>
            <person name="Litt A."/>
        </authorList>
    </citation>
    <scope>NUCLEOTIDE SEQUENCE [LARGE SCALE GENOMIC DNA]</scope>
    <source>
        <strain evidence="1">AR-01</strain>
    </source>
</reference>
<feature type="non-terminal residue" evidence="1">
    <location>
        <position position="75"/>
    </location>
</feature>
<accession>A0ABS8V8A6</accession>
<name>A0ABS8V8A6_DATST</name>
<keyword evidence="2" id="KW-1185">Reference proteome</keyword>
<evidence type="ECO:0000313" key="1">
    <source>
        <dbReference type="EMBL" id="MCD9642657.1"/>
    </source>
</evidence>
<sequence>LSPPLTCSGESRCKLSRIAPRRVPETVISISVNRRTMCSPKPYSLEGTRPYPKHSLHRVLRTRHGYLYRRPRPEP</sequence>
<protein>
    <submittedName>
        <fullName evidence="1">Uncharacterized protein</fullName>
    </submittedName>
</protein>
<comment type="caution">
    <text evidence="1">The sequence shown here is derived from an EMBL/GenBank/DDBJ whole genome shotgun (WGS) entry which is preliminary data.</text>
</comment>